<accession>A0A9D4E785</accession>
<comment type="caution">
    <text evidence="2">The sequence shown here is derived from an EMBL/GenBank/DDBJ whole genome shotgun (WGS) entry which is preliminary data.</text>
</comment>
<name>A0A9D4E785_DREPO</name>
<protein>
    <submittedName>
        <fullName evidence="2">Uncharacterized protein</fullName>
    </submittedName>
</protein>
<evidence type="ECO:0000313" key="2">
    <source>
        <dbReference type="EMBL" id="KAH3773576.1"/>
    </source>
</evidence>
<dbReference type="Proteomes" id="UP000828390">
    <property type="component" value="Unassembled WGS sequence"/>
</dbReference>
<dbReference type="AlphaFoldDB" id="A0A9D4E785"/>
<feature type="region of interest" description="Disordered" evidence="1">
    <location>
        <begin position="1"/>
        <end position="106"/>
    </location>
</feature>
<evidence type="ECO:0000313" key="3">
    <source>
        <dbReference type="Proteomes" id="UP000828390"/>
    </source>
</evidence>
<organism evidence="2 3">
    <name type="scientific">Dreissena polymorpha</name>
    <name type="common">Zebra mussel</name>
    <name type="synonym">Mytilus polymorpha</name>
    <dbReference type="NCBI Taxonomy" id="45954"/>
    <lineage>
        <taxon>Eukaryota</taxon>
        <taxon>Metazoa</taxon>
        <taxon>Spiralia</taxon>
        <taxon>Lophotrochozoa</taxon>
        <taxon>Mollusca</taxon>
        <taxon>Bivalvia</taxon>
        <taxon>Autobranchia</taxon>
        <taxon>Heteroconchia</taxon>
        <taxon>Euheterodonta</taxon>
        <taxon>Imparidentia</taxon>
        <taxon>Neoheterodontei</taxon>
        <taxon>Myida</taxon>
        <taxon>Dreissenoidea</taxon>
        <taxon>Dreissenidae</taxon>
        <taxon>Dreissena</taxon>
    </lineage>
</organism>
<dbReference type="EMBL" id="JAIWYP010000009">
    <property type="protein sequence ID" value="KAH3773576.1"/>
    <property type="molecule type" value="Genomic_DNA"/>
</dbReference>
<sequence>MDWSGHRSILTVTGHTTVTRDRSGHHSPVNTTGQRSTVSTNGPTVTVHRSSIEKETSSSDYSSSSSSSSKASESSTSTDNRGRRRTRSPLSSSPHSRRRYDRYRSS</sequence>
<keyword evidence="3" id="KW-1185">Reference proteome</keyword>
<reference evidence="2" key="1">
    <citation type="journal article" date="2019" name="bioRxiv">
        <title>The Genome of the Zebra Mussel, Dreissena polymorpha: A Resource for Invasive Species Research.</title>
        <authorList>
            <person name="McCartney M.A."/>
            <person name="Auch B."/>
            <person name="Kono T."/>
            <person name="Mallez S."/>
            <person name="Zhang Y."/>
            <person name="Obille A."/>
            <person name="Becker A."/>
            <person name="Abrahante J.E."/>
            <person name="Garbe J."/>
            <person name="Badalamenti J.P."/>
            <person name="Herman A."/>
            <person name="Mangelson H."/>
            <person name="Liachko I."/>
            <person name="Sullivan S."/>
            <person name="Sone E.D."/>
            <person name="Koren S."/>
            <person name="Silverstein K.A.T."/>
            <person name="Beckman K.B."/>
            <person name="Gohl D.M."/>
        </authorList>
    </citation>
    <scope>NUCLEOTIDE SEQUENCE</scope>
    <source>
        <strain evidence="2">Duluth1</strain>
        <tissue evidence="2">Whole animal</tissue>
    </source>
</reference>
<evidence type="ECO:0000256" key="1">
    <source>
        <dbReference type="SAM" id="MobiDB-lite"/>
    </source>
</evidence>
<feature type="compositionally biased region" description="Low complexity" evidence="1">
    <location>
        <begin position="58"/>
        <end position="78"/>
    </location>
</feature>
<feature type="compositionally biased region" description="Polar residues" evidence="1">
    <location>
        <begin position="28"/>
        <end position="49"/>
    </location>
</feature>
<proteinExistence type="predicted"/>
<gene>
    <name evidence="2" type="ORF">DPMN_174938</name>
</gene>
<reference evidence="2" key="2">
    <citation type="submission" date="2020-11" db="EMBL/GenBank/DDBJ databases">
        <authorList>
            <person name="McCartney M.A."/>
            <person name="Auch B."/>
            <person name="Kono T."/>
            <person name="Mallez S."/>
            <person name="Becker A."/>
            <person name="Gohl D.M."/>
            <person name="Silverstein K.A.T."/>
            <person name="Koren S."/>
            <person name="Bechman K.B."/>
            <person name="Herman A."/>
            <person name="Abrahante J.E."/>
            <person name="Garbe J."/>
        </authorList>
    </citation>
    <scope>NUCLEOTIDE SEQUENCE</scope>
    <source>
        <strain evidence="2">Duluth1</strain>
        <tissue evidence="2">Whole animal</tissue>
    </source>
</reference>
<feature type="compositionally biased region" description="Basic residues" evidence="1">
    <location>
        <begin position="95"/>
        <end position="106"/>
    </location>
</feature>